<reference evidence="2 3" key="1">
    <citation type="submission" date="2018-03" db="EMBL/GenBank/DDBJ databases">
        <title>Ahniella affigens gen. nov., sp. nov., a gammaproteobacterium isolated from sandy soil near a stream.</title>
        <authorList>
            <person name="Ko Y."/>
            <person name="Kim J.-H."/>
        </authorList>
    </citation>
    <scope>NUCLEOTIDE SEQUENCE [LARGE SCALE GENOMIC DNA]</scope>
    <source>
        <strain evidence="2 3">D13</strain>
    </source>
</reference>
<dbReference type="AlphaFoldDB" id="A0A2P1PLI9"/>
<dbReference type="SUPFAM" id="SSF81606">
    <property type="entry name" value="PP2C-like"/>
    <property type="match status" value="1"/>
</dbReference>
<dbReference type="OrthoDB" id="9805674at2"/>
<dbReference type="EMBL" id="CP027860">
    <property type="protein sequence ID" value="AVP95717.1"/>
    <property type="molecule type" value="Genomic_DNA"/>
</dbReference>
<dbReference type="KEGG" id="xba:C7S18_00250"/>
<evidence type="ECO:0000259" key="1">
    <source>
        <dbReference type="Pfam" id="PF13672"/>
    </source>
</evidence>
<evidence type="ECO:0000313" key="2">
    <source>
        <dbReference type="EMBL" id="AVP95717.1"/>
    </source>
</evidence>
<dbReference type="InterPro" id="IPR036457">
    <property type="entry name" value="PPM-type-like_dom_sf"/>
</dbReference>
<name>A0A2P1PLI9_9GAMM</name>
<accession>A0A2P1PLI9</accession>
<dbReference type="Pfam" id="PF13672">
    <property type="entry name" value="PP2C_2"/>
    <property type="match status" value="1"/>
</dbReference>
<keyword evidence="3" id="KW-1185">Reference proteome</keyword>
<feature type="domain" description="PPM-type phosphatase" evidence="1">
    <location>
        <begin position="40"/>
        <end position="256"/>
    </location>
</feature>
<gene>
    <name evidence="2" type="ORF">C7S18_00250</name>
</gene>
<organism evidence="2 3">
    <name type="scientific">Ahniella affigens</name>
    <dbReference type="NCBI Taxonomy" id="2021234"/>
    <lineage>
        <taxon>Bacteria</taxon>
        <taxon>Pseudomonadati</taxon>
        <taxon>Pseudomonadota</taxon>
        <taxon>Gammaproteobacteria</taxon>
        <taxon>Lysobacterales</taxon>
        <taxon>Rhodanobacteraceae</taxon>
        <taxon>Ahniella</taxon>
    </lineage>
</organism>
<sequence length="281" mass="29674">MVVEFFAFGVQVYAGHRGEAGATIRLGLSVSWAIASAAAVGSSHLRGNTPCQDAYLVDTLPMILGEPALMAFVADGAGSASMAEQAAQAAVGTAAEHCRQHANMIGASFDAAFISQLVRSGRAAMVSLADNAGLPVREFACTLLGVLAFRDQTLAFQIGDGGIVLDHGDGLALAITPMSGEYVNMTHFLIDDDAETRVAVQTSARVERMALFSDGLQRLALSLQDLTPHAPFFAPFFQTLGKVPSPTREQLDQALEQFLSSDKVNARTDDDKTLILACRVA</sequence>
<protein>
    <submittedName>
        <fullName evidence="2">Protein phosphatase 2C domain-containing protein</fullName>
    </submittedName>
</protein>
<dbReference type="Proteomes" id="UP000241074">
    <property type="component" value="Chromosome"/>
</dbReference>
<proteinExistence type="predicted"/>
<evidence type="ECO:0000313" key="3">
    <source>
        <dbReference type="Proteomes" id="UP000241074"/>
    </source>
</evidence>
<dbReference type="Gene3D" id="3.60.40.10">
    <property type="entry name" value="PPM-type phosphatase domain"/>
    <property type="match status" value="1"/>
</dbReference>
<reference evidence="2 3" key="2">
    <citation type="submission" date="2018-03" db="EMBL/GenBank/DDBJ databases">
        <authorList>
            <person name="Keele B.F."/>
        </authorList>
    </citation>
    <scope>NUCLEOTIDE SEQUENCE [LARGE SCALE GENOMIC DNA]</scope>
    <source>
        <strain evidence="2 3">D13</strain>
    </source>
</reference>
<dbReference type="InterPro" id="IPR001932">
    <property type="entry name" value="PPM-type_phosphatase-like_dom"/>
</dbReference>